<dbReference type="AlphaFoldDB" id="A0A8T2F1C9"/>
<dbReference type="EMBL" id="JAEFBK010000003">
    <property type="protein sequence ID" value="KAG7627693.1"/>
    <property type="molecule type" value="Genomic_DNA"/>
</dbReference>
<dbReference type="Proteomes" id="UP000694240">
    <property type="component" value="Chromosome 3"/>
</dbReference>
<evidence type="ECO:0008006" key="4">
    <source>
        <dbReference type="Google" id="ProtNLM"/>
    </source>
</evidence>
<gene>
    <name evidence="2" type="ORF">ISN45_At03g040140</name>
</gene>
<keyword evidence="1" id="KW-0472">Membrane</keyword>
<protein>
    <recommendedName>
        <fullName evidence="4">Transmembrane protein</fullName>
    </recommendedName>
</protein>
<keyword evidence="1" id="KW-1133">Transmembrane helix</keyword>
<evidence type="ECO:0000313" key="2">
    <source>
        <dbReference type="EMBL" id="KAG7627693.1"/>
    </source>
</evidence>
<sequence length="64" mass="7157">MSIVVSLGTTLNLSWRLRNLKNNPNDPNSVAIYPSSSRCFLESLCVLFLSYNCYIFVSILGAIK</sequence>
<name>A0A8T2F1C9_9BRAS</name>
<proteinExistence type="predicted"/>
<keyword evidence="3" id="KW-1185">Reference proteome</keyword>
<evidence type="ECO:0000256" key="1">
    <source>
        <dbReference type="SAM" id="Phobius"/>
    </source>
</evidence>
<feature type="transmembrane region" description="Helical" evidence="1">
    <location>
        <begin position="40"/>
        <end position="63"/>
    </location>
</feature>
<evidence type="ECO:0000313" key="3">
    <source>
        <dbReference type="Proteomes" id="UP000694240"/>
    </source>
</evidence>
<keyword evidence="1" id="KW-0812">Transmembrane</keyword>
<accession>A0A8T2F1C9</accession>
<reference evidence="2 3" key="1">
    <citation type="submission" date="2020-12" db="EMBL/GenBank/DDBJ databases">
        <title>Concerted genomic and epigenomic changes stabilize Arabidopsis allopolyploids.</title>
        <authorList>
            <person name="Chen Z."/>
        </authorList>
    </citation>
    <scope>NUCLEOTIDE SEQUENCE [LARGE SCALE GENOMIC DNA]</scope>
    <source>
        <strain evidence="2">Allo738</strain>
        <tissue evidence="2">Leaf</tissue>
    </source>
</reference>
<organism evidence="2 3">
    <name type="scientific">Arabidopsis thaliana x Arabidopsis arenosa</name>
    <dbReference type="NCBI Taxonomy" id="1240361"/>
    <lineage>
        <taxon>Eukaryota</taxon>
        <taxon>Viridiplantae</taxon>
        <taxon>Streptophyta</taxon>
        <taxon>Embryophyta</taxon>
        <taxon>Tracheophyta</taxon>
        <taxon>Spermatophyta</taxon>
        <taxon>Magnoliopsida</taxon>
        <taxon>eudicotyledons</taxon>
        <taxon>Gunneridae</taxon>
        <taxon>Pentapetalae</taxon>
        <taxon>rosids</taxon>
        <taxon>malvids</taxon>
        <taxon>Brassicales</taxon>
        <taxon>Brassicaceae</taxon>
        <taxon>Camelineae</taxon>
        <taxon>Arabidopsis</taxon>
    </lineage>
</organism>
<comment type="caution">
    <text evidence="2">The sequence shown here is derived from an EMBL/GenBank/DDBJ whole genome shotgun (WGS) entry which is preliminary data.</text>
</comment>